<protein>
    <recommendedName>
        <fullName evidence="5">Transmembrane protein</fullName>
    </recommendedName>
</protein>
<feature type="region of interest" description="Disordered" evidence="1">
    <location>
        <begin position="299"/>
        <end position="333"/>
    </location>
</feature>
<gene>
    <name evidence="3" type="ORF">CSUI_004905</name>
</gene>
<dbReference type="RefSeq" id="XP_067922932.1">
    <property type="nucleotide sequence ID" value="XM_068065086.1"/>
</dbReference>
<feature type="compositionally biased region" description="Basic and acidic residues" evidence="1">
    <location>
        <begin position="244"/>
        <end position="263"/>
    </location>
</feature>
<organism evidence="3 4">
    <name type="scientific">Cystoisospora suis</name>
    <dbReference type="NCBI Taxonomy" id="483139"/>
    <lineage>
        <taxon>Eukaryota</taxon>
        <taxon>Sar</taxon>
        <taxon>Alveolata</taxon>
        <taxon>Apicomplexa</taxon>
        <taxon>Conoidasida</taxon>
        <taxon>Coccidia</taxon>
        <taxon>Eucoccidiorida</taxon>
        <taxon>Eimeriorina</taxon>
        <taxon>Sarcocystidae</taxon>
        <taxon>Cystoisospora</taxon>
    </lineage>
</organism>
<feature type="compositionally biased region" description="Basic and acidic residues" evidence="1">
    <location>
        <begin position="320"/>
        <end position="333"/>
    </location>
</feature>
<feature type="compositionally biased region" description="Basic residues" evidence="1">
    <location>
        <begin position="302"/>
        <end position="319"/>
    </location>
</feature>
<feature type="region of interest" description="Disordered" evidence="1">
    <location>
        <begin position="360"/>
        <end position="381"/>
    </location>
</feature>
<dbReference type="GeneID" id="94428297"/>
<sequence>MKMNLWRGTALLVLCSVAGVFRWQVAEEPSPLFSDATRRKGERHIHSLRRSTDTMLGVKMAVLRDVQAHLDWNFKFNLDKEAWAVVTNPLLSRLQKDQKVLRLLHTYCQRAFDHAMTRLTLSPNVPPIPVDLYISRVDKVLTIKHMLHPSLFQTSRPEVEWSGADRTLVRSLLTPKGKSPSSKSIPKPKPQKGPRWSQMNIRFVDNQVRKGLVKEVDDGTEDDEEQEGMEGESEVSPSSSLLSSDEKLPESTRREEQHGERRYKPFWGNPRNQALLLFACMVMGLMVLRLTAGRQQEDAIQRKKLRRQQHASQQRARKMQRMERSEARTQSKYKRAEAPEDFFGISPLRAASLLRSVHRKRVSAADDHKTDRDRDDTPGKVRRCMRPATQKKTIIVEQRVPGFDEVEVNYVGTYLKDETRPRYGLLGD</sequence>
<feature type="compositionally biased region" description="Low complexity" evidence="1">
    <location>
        <begin position="175"/>
        <end position="185"/>
    </location>
</feature>
<feature type="chain" id="PRO_5012496836" description="Transmembrane protein" evidence="2">
    <location>
        <begin position="23"/>
        <end position="428"/>
    </location>
</feature>
<dbReference type="Proteomes" id="UP000221165">
    <property type="component" value="Unassembled WGS sequence"/>
</dbReference>
<feature type="region of interest" description="Disordered" evidence="1">
    <location>
        <begin position="215"/>
        <end position="266"/>
    </location>
</feature>
<evidence type="ECO:0000313" key="4">
    <source>
        <dbReference type="Proteomes" id="UP000221165"/>
    </source>
</evidence>
<evidence type="ECO:0008006" key="5">
    <source>
        <dbReference type="Google" id="ProtNLM"/>
    </source>
</evidence>
<proteinExistence type="predicted"/>
<dbReference type="EMBL" id="MIGC01002347">
    <property type="protein sequence ID" value="PHJ21248.1"/>
    <property type="molecule type" value="Genomic_DNA"/>
</dbReference>
<dbReference type="AlphaFoldDB" id="A0A2C6KYV8"/>
<keyword evidence="2" id="KW-0732">Signal</keyword>
<reference evidence="3 4" key="1">
    <citation type="journal article" date="2017" name="Int. J. Parasitol.">
        <title>The genome of the protozoan parasite Cystoisospora suis and a reverse vaccinology approach to identify vaccine candidates.</title>
        <authorList>
            <person name="Palmieri N."/>
            <person name="Shrestha A."/>
            <person name="Ruttkowski B."/>
            <person name="Beck T."/>
            <person name="Vogl C."/>
            <person name="Tomley F."/>
            <person name="Blake D.P."/>
            <person name="Joachim A."/>
        </authorList>
    </citation>
    <scope>NUCLEOTIDE SEQUENCE [LARGE SCALE GENOMIC DNA]</scope>
    <source>
        <strain evidence="3 4">Wien I</strain>
    </source>
</reference>
<comment type="caution">
    <text evidence="3">The sequence shown here is derived from an EMBL/GenBank/DDBJ whole genome shotgun (WGS) entry which is preliminary data.</text>
</comment>
<feature type="region of interest" description="Disordered" evidence="1">
    <location>
        <begin position="172"/>
        <end position="200"/>
    </location>
</feature>
<evidence type="ECO:0000313" key="3">
    <source>
        <dbReference type="EMBL" id="PHJ21248.1"/>
    </source>
</evidence>
<keyword evidence="4" id="KW-1185">Reference proteome</keyword>
<feature type="compositionally biased region" description="Low complexity" evidence="1">
    <location>
        <begin position="234"/>
        <end position="243"/>
    </location>
</feature>
<feature type="compositionally biased region" description="Basic and acidic residues" evidence="1">
    <location>
        <begin position="363"/>
        <end position="379"/>
    </location>
</feature>
<feature type="signal peptide" evidence="2">
    <location>
        <begin position="1"/>
        <end position="22"/>
    </location>
</feature>
<feature type="compositionally biased region" description="Acidic residues" evidence="1">
    <location>
        <begin position="218"/>
        <end position="233"/>
    </location>
</feature>
<accession>A0A2C6KYV8</accession>
<evidence type="ECO:0000256" key="1">
    <source>
        <dbReference type="SAM" id="MobiDB-lite"/>
    </source>
</evidence>
<dbReference type="VEuPathDB" id="ToxoDB:CSUI_004905"/>
<name>A0A2C6KYV8_9APIC</name>
<evidence type="ECO:0000256" key="2">
    <source>
        <dbReference type="SAM" id="SignalP"/>
    </source>
</evidence>